<reference evidence="3" key="1">
    <citation type="journal article" date="2019" name="Int. J. Syst. Evol. Microbiol.">
        <title>The Global Catalogue of Microorganisms (GCM) 10K type strain sequencing project: providing services to taxonomists for standard genome sequencing and annotation.</title>
        <authorList>
            <consortium name="The Broad Institute Genomics Platform"/>
            <consortium name="The Broad Institute Genome Sequencing Center for Infectious Disease"/>
            <person name="Wu L."/>
            <person name="Ma J."/>
        </authorList>
    </citation>
    <scope>NUCLEOTIDE SEQUENCE [LARGE SCALE GENOMIC DNA]</scope>
    <source>
        <strain evidence="3">JCM 17111</strain>
    </source>
</reference>
<comment type="caution">
    <text evidence="2">The sequence shown here is derived from an EMBL/GenBank/DDBJ whole genome shotgun (WGS) entry which is preliminary data.</text>
</comment>
<keyword evidence="3" id="KW-1185">Reference proteome</keyword>
<evidence type="ECO:0000256" key="1">
    <source>
        <dbReference type="SAM" id="Phobius"/>
    </source>
</evidence>
<dbReference type="Proteomes" id="UP001500954">
    <property type="component" value="Unassembled WGS sequence"/>
</dbReference>
<feature type="transmembrane region" description="Helical" evidence="1">
    <location>
        <begin position="87"/>
        <end position="105"/>
    </location>
</feature>
<name>A0ABP6XCD3_9FLAO</name>
<proteinExistence type="predicted"/>
<gene>
    <name evidence="2" type="ORF">GCM10022395_11330</name>
</gene>
<feature type="transmembrane region" description="Helical" evidence="1">
    <location>
        <begin position="121"/>
        <end position="138"/>
    </location>
</feature>
<feature type="transmembrane region" description="Helical" evidence="1">
    <location>
        <begin position="7"/>
        <end position="23"/>
    </location>
</feature>
<evidence type="ECO:0000313" key="2">
    <source>
        <dbReference type="EMBL" id="GAA3562424.1"/>
    </source>
</evidence>
<dbReference type="EMBL" id="BAABCY010000033">
    <property type="protein sequence ID" value="GAA3562424.1"/>
    <property type="molecule type" value="Genomic_DNA"/>
</dbReference>
<dbReference type="RefSeq" id="WP_345004897.1">
    <property type="nucleotide sequence ID" value="NZ_BAABCY010000033.1"/>
</dbReference>
<dbReference type="NCBIfam" id="TIGR04127">
    <property type="entry name" value="flavo_near_exo"/>
    <property type="match status" value="1"/>
</dbReference>
<evidence type="ECO:0000313" key="3">
    <source>
        <dbReference type="Proteomes" id="UP001500954"/>
    </source>
</evidence>
<accession>A0ABP6XCD3</accession>
<dbReference type="InterPro" id="IPR026414">
    <property type="entry name" value="ExosoTase_F-assoc_memb"/>
</dbReference>
<feature type="transmembrane region" description="Helical" evidence="1">
    <location>
        <begin position="53"/>
        <end position="75"/>
    </location>
</feature>
<keyword evidence="1" id="KW-0812">Transmembrane</keyword>
<keyword evidence="1" id="KW-1133">Transmembrane helix</keyword>
<protein>
    <submittedName>
        <fullName evidence="2">Exosortase F system-associated protein</fullName>
    </submittedName>
</protein>
<keyword evidence="1" id="KW-0472">Membrane</keyword>
<sequence>MNKFAKYTLLFLLFGALVLIRWFENELFYDPYLIFFKNDYLYLDNPRREVFKLTMFTGLRYALNSIVSLAILYVIFKEKDMIKFSAFIYVVAFVILIFIYLYFVINPRQEDYYMFFNVRRFLIQPIILLLLLPAFYYYKLKRRLLNNM</sequence>
<organism evidence="2 3">
    <name type="scientific">Snuella lapsa</name>
    <dbReference type="NCBI Taxonomy" id="870481"/>
    <lineage>
        <taxon>Bacteria</taxon>
        <taxon>Pseudomonadati</taxon>
        <taxon>Bacteroidota</taxon>
        <taxon>Flavobacteriia</taxon>
        <taxon>Flavobacteriales</taxon>
        <taxon>Flavobacteriaceae</taxon>
        <taxon>Snuella</taxon>
    </lineage>
</organism>